<keyword evidence="3" id="KW-1185">Reference proteome</keyword>
<dbReference type="Gene3D" id="1.20.5.320">
    <property type="entry name" value="6-Phosphogluconate Dehydrogenase, domain 3"/>
    <property type="match status" value="1"/>
</dbReference>
<name>A0A418MFN6_9BACT</name>
<sequence length="188" mass="20032">MLCQTNSTSTQMKRLQTSWLLIATLFVGALSFQGCQPEDGEPGPQGEVGPAGPQGPGGPQGPKGDPGTANVIYSPWTSVSFSGSGSTYTGNLTASAITQQVLDRADIRVYWKEGGRVLSLPYAQTLGSTSYSVHQRFYVGRIELVASYSLGAQEMRYVIIPGGTPTGRQSAIDYSDYRAVQRAFGIPD</sequence>
<feature type="region of interest" description="Disordered" evidence="1">
    <location>
        <begin position="34"/>
        <end position="69"/>
    </location>
</feature>
<dbReference type="OrthoDB" id="956932at2"/>
<dbReference type="EMBL" id="QXED01000002">
    <property type="protein sequence ID" value="RIV25567.1"/>
    <property type="molecule type" value="Genomic_DNA"/>
</dbReference>
<gene>
    <name evidence="2" type="ORF">DYU11_09750</name>
</gene>
<evidence type="ECO:0000256" key="1">
    <source>
        <dbReference type="SAM" id="MobiDB-lite"/>
    </source>
</evidence>
<dbReference type="AlphaFoldDB" id="A0A418MFN6"/>
<comment type="caution">
    <text evidence="2">The sequence shown here is derived from an EMBL/GenBank/DDBJ whole genome shotgun (WGS) entry which is preliminary data.</text>
</comment>
<evidence type="ECO:0000313" key="3">
    <source>
        <dbReference type="Proteomes" id="UP000283523"/>
    </source>
</evidence>
<keyword evidence="2" id="KW-0176">Collagen</keyword>
<proteinExistence type="predicted"/>
<feature type="compositionally biased region" description="Gly residues" evidence="1">
    <location>
        <begin position="52"/>
        <end position="61"/>
    </location>
</feature>
<dbReference type="Proteomes" id="UP000283523">
    <property type="component" value="Unassembled WGS sequence"/>
</dbReference>
<reference evidence="2 3" key="1">
    <citation type="submission" date="2018-08" db="EMBL/GenBank/DDBJ databases">
        <title>Fibrisoma montanum sp. nov., isolated from Danxia mountain soil.</title>
        <authorList>
            <person name="Huang Y."/>
        </authorList>
    </citation>
    <scope>NUCLEOTIDE SEQUENCE [LARGE SCALE GENOMIC DNA]</scope>
    <source>
        <strain evidence="2 3">HYT19</strain>
    </source>
</reference>
<organism evidence="2 3">
    <name type="scientific">Fibrisoma montanum</name>
    <dbReference type="NCBI Taxonomy" id="2305895"/>
    <lineage>
        <taxon>Bacteria</taxon>
        <taxon>Pseudomonadati</taxon>
        <taxon>Bacteroidota</taxon>
        <taxon>Cytophagia</taxon>
        <taxon>Cytophagales</taxon>
        <taxon>Spirosomataceae</taxon>
        <taxon>Fibrisoma</taxon>
    </lineage>
</organism>
<protein>
    <submittedName>
        <fullName evidence="2">Collagen-like protein</fullName>
    </submittedName>
</protein>
<accession>A0A418MFN6</accession>
<feature type="compositionally biased region" description="Low complexity" evidence="1">
    <location>
        <begin position="34"/>
        <end position="51"/>
    </location>
</feature>
<evidence type="ECO:0000313" key="2">
    <source>
        <dbReference type="EMBL" id="RIV25567.1"/>
    </source>
</evidence>